<accession>A0AAU7F3C5</accession>
<gene>
    <name evidence="13 14" type="primary">corA</name>
    <name evidence="14" type="ORF">ABHF33_08710</name>
</gene>
<evidence type="ECO:0000256" key="2">
    <source>
        <dbReference type="ARBA" id="ARBA00009765"/>
    </source>
</evidence>
<dbReference type="InterPro" id="IPR004488">
    <property type="entry name" value="Mg/Co-transport_prot_CorA"/>
</dbReference>
<dbReference type="PANTHER" id="PTHR47685:SF1">
    <property type="entry name" value="MAGNESIUM TRANSPORT PROTEIN CORA"/>
    <property type="match status" value="1"/>
</dbReference>
<dbReference type="Gene3D" id="1.20.58.340">
    <property type="entry name" value="Magnesium transport protein CorA, transmembrane region"/>
    <property type="match status" value="1"/>
</dbReference>
<dbReference type="EMBL" id="CP157355">
    <property type="protein sequence ID" value="XBL99164.1"/>
    <property type="molecule type" value="Genomic_DNA"/>
</dbReference>
<proteinExistence type="inferred from homology"/>
<comment type="catalytic activity">
    <reaction evidence="12">
        <text>Mg(2+)(in) = Mg(2+)(out)</text>
        <dbReference type="Rhea" id="RHEA:29827"/>
        <dbReference type="ChEBI" id="CHEBI:18420"/>
    </reaction>
</comment>
<dbReference type="Gene3D" id="3.30.460.20">
    <property type="entry name" value="CorA soluble domain-like"/>
    <property type="match status" value="1"/>
</dbReference>
<dbReference type="CDD" id="cd12835">
    <property type="entry name" value="EcCorA-like_1"/>
    <property type="match status" value="1"/>
</dbReference>
<dbReference type="Pfam" id="PF01544">
    <property type="entry name" value="CorA"/>
    <property type="match status" value="1"/>
</dbReference>
<evidence type="ECO:0000256" key="7">
    <source>
        <dbReference type="ARBA" id="ARBA00022692"/>
    </source>
</evidence>
<name>A0AAU7F3C5_9NEIS</name>
<dbReference type="InterPro" id="IPR050829">
    <property type="entry name" value="CorA_MIT"/>
</dbReference>
<dbReference type="PANTHER" id="PTHR47685">
    <property type="entry name" value="MAGNESIUM TRANSPORT PROTEIN CORA"/>
    <property type="match status" value="1"/>
</dbReference>
<dbReference type="GO" id="GO:0015095">
    <property type="term" value="F:magnesium ion transmembrane transporter activity"/>
    <property type="evidence" value="ECO:0007669"/>
    <property type="project" value="UniProtKB-UniRule"/>
</dbReference>
<keyword evidence="9 13" id="KW-1133">Transmembrane helix</keyword>
<evidence type="ECO:0000313" key="14">
    <source>
        <dbReference type="EMBL" id="XBL99164.1"/>
    </source>
</evidence>
<feature type="transmembrane region" description="Helical" evidence="13">
    <location>
        <begin position="268"/>
        <end position="291"/>
    </location>
</feature>
<keyword evidence="4 13" id="KW-0813">Transport</keyword>
<evidence type="ECO:0000256" key="3">
    <source>
        <dbReference type="ARBA" id="ARBA00019439"/>
    </source>
</evidence>
<evidence type="ECO:0000256" key="12">
    <source>
        <dbReference type="ARBA" id="ARBA00034269"/>
    </source>
</evidence>
<keyword evidence="10 13" id="KW-0406">Ion transport</keyword>
<dbReference type="GO" id="GO:0015099">
    <property type="term" value="F:nickel cation transmembrane transporter activity"/>
    <property type="evidence" value="ECO:0007669"/>
    <property type="project" value="TreeGrafter"/>
</dbReference>
<comment type="function">
    <text evidence="13">Mediates influx of magnesium ions.</text>
</comment>
<dbReference type="KEGG" id="cmav:ABHF33_08710"/>
<dbReference type="GO" id="GO:0005886">
    <property type="term" value="C:plasma membrane"/>
    <property type="evidence" value="ECO:0007669"/>
    <property type="project" value="UniProtKB-SubCell"/>
</dbReference>
<dbReference type="SUPFAM" id="SSF144083">
    <property type="entry name" value="Magnesium transport protein CorA, transmembrane region"/>
    <property type="match status" value="1"/>
</dbReference>
<dbReference type="InterPro" id="IPR045861">
    <property type="entry name" value="CorA_cytoplasmic_dom"/>
</dbReference>
<dbReference type="SUPFAM" id="SSF143865">
    <property type="entry name" value="CorA soluble domain-like"/>
    <property type="match status" value="1"/>
</dbReference>
<evidence type="ECO:0000256" key="8">
    <source>
        <dbReference type="ARBA" id="ARBA00022842"/>
    </source>
</evidence>
<keyword evidence="11 13" id="KW-0472">Membrane</keyword>
<keyword evidence="5 13" id="KW-1003">Cell membrane</keyword>
<evidence type="ECO:0000256" key="5">
    <source>
        <dbReference type="ARBA" id="ARBA00022475"/>
    </source>
</evidence>
<evidence type="ECO:0000256" key="9">
    <source>
        <dbReference type="ARBA" id="ARBA00022989"/>
    </source>
</evidence>
<keyword evidence="6" id="KW-0997">Cell inner membrane</keyword>
<keyword evidence="8 13" id="KW-0460">Magnesium</keyword>
<sequence length="329" mass="37342">MIYLQGAFSMLNAFVLSAGRLIQVPALVPEDLSRPEVLWVDMVDPTDDERELVQRVFHLELPEDEELKDLEESARCYVDDNGVHISSFFLTHTEDEHQNVTVSFLLNEGRLLTIRQEELAVFRLFRLRARVQPGFVGSAQEILLAIYDAAVEYDADVLEEIYAKLDGVSRRVLDHSAEMTDELMGQALAELAGHEDINGKVRLDLMDTRRALSFLLRSRQLAPAQENDLREILRDLESLNNHSAFLFDKINFLMDAVMGLINLAQNKIIKIFSIASVVFLPPTLVASIYGMNFAHMPELQFAWAYPVALGLMVLSGIAPYVFFKRKGWL</sequence>
<comment type="similarity">
    <text evidence="2 13">Belongs to the CorA metal ion transporter (MIT) (TC 1.A.35) family.</text>
</comment>
<dbReference type="RefSeq" id="WP_348943601.1">
    <property type="nucleotide sequence ID" value="NZ_CP157355.1"/>
</dbReference>
<dbReference type="FunFam" id="1.20.58.340:FF:000001">
    <property type="entry name" value="Magnesium transport protein CorA"/>
    <property type="match status" value="1"/>
</dbReference>
<organism evidence="14">
    <name type="scientific">Chitinibacter mangrovi</name>
    <dbReference type="NCBI Taxonomy" id="3153927"/>
    <lineage>
        <taxon>Bacteria</taxon>
        <taxon>Pseudomonadati</taxon>
        <taxon>Pseudomonadota</taxon>
        <taxon>Betaproteobacteria</taxon>
        <taxon>Neisseriales</taxon>
        <taxon>Chitinibacteraceae</taxon>
        <taxon>Chitinibacter</taxon>
    </lineage>
</organism>
<evidence type="ECO:0000256" key="11">
    <source>
        <dbReference type="ARBA" id="ARBA00023136"/>
    </source>
</evidence>
<evidence type="ECO:0000256" key="1">
    <source>
        <dbReference type="ARBA" id="ARBA00004429"/>
    </source>
</evidence>
<feature type="transmembrane region" description="Helical" evidence="13">
    <location>
        <begin position="303"/>
        <end position="323"/>
    </location>
</feature>
<dbReference type="NCBIfam" id="TIGR00383">
    <property type="entry name" value="corA"/>
    <property type="match status" value="1"/>
</dbReference>
<comment type="subcellular location">
    <subcellularLocation>
        <location evidence="1">Cell inner membrane</location>
        <topology evidence="1">Multi-pass membrane protein</topology>
    </subcellularLocation>
    <subcellularLocation>
        <location evidence="13">Membrane</location>
        <topology evidence="13">Multi-pass membrane protein</topology>
    </subcellularLocation>
</comment>
<dbReference type="InterPro" id="IPR002523">
    <property type="entry name" value="MgTranspt_CorA/ZnTranspt_ZntB"/>
</dbReference>
<evidence type="ECO:0000256" key="10">
    <source>
        <dbReference type="ARBA" id="ARBA00023065"/>
    </source>
</evidence>
<dbReference type="InterPro" id="IPR045863">
    <property type="entry name" value="CorA_TM1_TM2"/>
</dbReference>
<evidence type="ECO:0000256" key="13">
    <source>
        <dbReference type="RuleBase" id="RU362010"/>
    </source>
</evidence>
<protein>
    <recommendedName>
        <fullName evidence="3 13">Magnesium transport protein CorA</fullName>
    </recommendedName>
</protein>
<evidence type="ECO:0000256" key="4">
    <source>
        <dbReference type="ARBA" id="ARBA00022448"/>
    </source>
</evidence>
<reference evidence="14" key="1">
    <citation type="submission" date="2024-05" db="EMBL/GenBank/DDBJ databases">
        <authorList>
            <person name="Yang L."/>
            <person name="Pan L."/>
        </authorList>
    </citation>
    <scope>NUCLEOTIDE SEQUENCE</scope>
    <source>
        <strain evidence="14">FCG-7</strain>
    </source>
</reference>
<dbReference type="AlphaFoldDB" id="A0AAU7F3C5"/>
<dbReference type="GO" id="GO:0015087">
    <property type="term" value="F:cobalt ion transmembrane transporter activity"/>
    <property type="evidence" value="ECO:0007669"/>
    <property type="project" value="UniProtKB-UniRule"/>
</dbReference>
<keyword evidence="7 13" id="KW-0812">Transmembrane</keyword>
<evidence type="ECO:0000256" key="6">
    <source>
        <dbReference type="ARBA" id="ARBA00022519"/>
    </source>
</evidence>